<name>L9Y2Z4_9EURY</name>
<gene>
    <name evidence="2" type="ORF">C489_08710</name>
</gene>
<dbReference type="RefSeq" id="WP_006430810.1">
    <property type="nucleotide sequence ID" value="NZ_AOID01000026.1"/>
</dbReference>
<evidence type="ECO:0000313" key="2">
    <source>
        <dbReference type="EMBL" id="ELY68072.1"/>
    </source>
</evidence>
<reference evidence="2 3" key="1">
    <citation type="journal article" date="2014" name="PLoS Genet.">
        <title>Phylogenetically driven sequencing of extremely halophilic archaea reveals strategies for static and dynamic osmo-response.</title>
        <authorList>
            <person name="Becker E.A."/>
            <person name="Seitzer P.M."/>
            <person name="Tritt A."/>
            <person name="Larsen D."/>
            <person name="Krusor M."/>
            <person name="Yao A.I."/>
            <person name="Wu D."/>
            <person name="Madern D."/>
            <person name="Eisen J.A."/>
            <person name="Darling A.E."/>
            <person name="Facciotti M.T."/>
        </authorList>
    </citation>
    <scope>NUCLEOTIDE SEQUENCE [LARGE SCALE GENOMIC DNA]</scope>
    <source>
        <strain evidence="2 3">JCM 10478</strain>
    </source>
</reference>
<evidence type="ECO:0000313" key="3">
    <source>
        <dbReference type="Proteomes" id="UP000011632"/>
    </source>
</evidence>
<dbReference type="Proteomes" id="UP000011632">
    <property type="component" value="Unassembled WGS sequence"/>
</dbReference>
<sequence length="180" mass="18706">MELTRRDAVAALAALGGGTLAGCAAPTGSGPDGSGDRAADIDTERIRRTLVATAETVYPSAVTGVEPFVETFLDGRLETRSHAAKLDAVVAELNEAARGWYGDGFPALSPDDRDRCLREIGADTAAADPDGTAAERTRYYVVNELLLALYTSPTGSELAGIENPIGHPGGLESYQRGPSA</sequence>
<dbReference type="InterPro" id="IPR027056">
    <property type="entry name" value="Gluconate_2DH_su3"/>
</dbReference>
<dbReference type="PATRIC" id="fig|1227496.3.peg.1762"/>
<dbReference type="Pfam" id="PF13618">
    <property type="entry name" value="Gluconate_2-dh3"/>
    <property type="match status" value="1"/>
</dbReference>
<accession>L9Y2Z4</accession>
<dbReference type="OrthoDB" id="198474at2157"/>
<dbReference type="PROSITE" id="PS51257">
    <property type="entry name" value="PROKAR_LIPOPROTEIN"/>
    <property type="match status" value="1"/>
</dbReference>
<feature type="region of interest" description="Disordered" evidence="1">
    <location>
        <begin position="158"/>
        <end position="180"/>
    </location>
</feature>
<evidence type="ECO:0008006" key="4">
    <source>
        <dbReference type="Google" id="ProtNLM"/>
    </source>
</evidence>
<dbReference type="STRING" id="1227496.C489_08710"/>
<dbReference type="AlphaFoldDB" id="L9Y2Z4"/>
<dbReference type="EMBL" id="AOID01000026">
    <property type="protein sequence ID" value="ELY68072.1"/>
    <property type="molecule type" value="Genomic_DNA"/>
</dbReference>
<protein>
    <recommendedName>
        <fullName evidence="4">Gluconate 2-dehydrogenase subunit 3 family protein</fullName>
    </recommendedName>
</protein>
<evidence type="ECO:0000256" key="1">
    <source>
        <dbReference type="SAM" id="MobiDB-lite"/>
    </source>
</evidence>
<comment type="caution">
    <text evidence="2">The sequence shown here is derived from an EMBL/GenBank/DDBJ whole genome shotgun (WGS) entry which is preliminary data.</text>
</comment>
<organism evidence="2 3">
    <name type="scientific">Natrinema versiforme JCM 10478</name>
    <dbReference type="NCBI Taxonomy" id="1227496"/>
    <lineage>
        <taxon>Archaea</taxon>
        <taxon>Methanobacteriati</taxon>
        <taxon>Methanobacteriota</taxon>
        <taxon>Stenosarchaea group</taxon>
        <taxon>Halobacteria</taxon>
        <taxon>Halobacteriales</taxon>
        <taxon>Natrialbaceae</taxon>
        <taxon>Natrinema</taxon>
    </lineage>
</organism>
<keyword evidence="3" id="KW-1185">Reference proteome</keyword>
<proteinExistence type="predicted"/>